<protein>
    <submittedName>
        <fullName evidence="1">Uncharacterized protein</fullName>
    </submittedName>
</protein>
<keyword evidence="2" id="KW-1185">Reference proteome</keyword>
<sequence length="261" mass="29648">MNRCAPMELFWRRFNKLMLDKLALSKEHDMLHQENGQLRYFLKQYLDGISVNEEHLAESLPSSSQVPRTCCRSRGGEDDQRMIVLQSMDQVKPVMENRRKRARQRRTIATLSCWPMFTDRVMLYLKCRLAWTATKDNRSLPSLVFYLMSVHLAGSASRPPTGHFSCPVLNGGCRDGLQTNWGALAHRDPDHLSLICDVYGTNRSVLATSRVFGRRKKGSVINQASEVGGDGATAHVTKMLSQNFSDLIVIETRNEDFQLGN</sequence>
<dbReference type="Proteomes" id="UP000784294">
    <property type="component" value="Unassembled WGS sequence"/>
</dbReference>
<proteinExistence type="predicted"/>
<dbReference type="OrthoDB" id="7760980at2759"/>
<dbReference type="EMBL" id="CAAALY010014202">
    <property type="protein sequence ID" value="VEL12247.1"/>
    <property type="molecule type" value="Genomic_DNA"/>
</dbReference>
<evidence type="ECO:0000313" key="1">
    <source>
        <dbReference type="EMBL" id="VEL12247.1"/>
    </source>
</evidence>
<reference evidence="1" key="1">
    <citation type="submission" date="2018-11" db="EMBL/GenBank/DDBJ databases">
        <authorList>
            <consortium name="Pathogen Informatics"/>
        </authorList>
    </citation>
    <scope>NUCLEOTIDE SEQUENCE</scope>
</reference>
<dbReference type="AlphaFoldDB" id="A0A448WI39"/>
<organism evidence="1 2">
    <name type="scientific">Protopolystoma xenopodis</name>
    <dbReference type="NCBI Taxonomy" id="117903"/>
    <lineage>
        <taxon>Eukaryota</taxon>
        <taxon>Metazoa</taxon>
        <taxon>Spiralia</taxon>
        <taxon>Lophotrochozoa</taxon>
        <taxon>Platyhelminthes</taxon>
        <taxon>Monogenea</taxon>
        <taxon>Polyopisthocotylea</taxon>
        <taxon>Polystomatidea</taxon>
        <taxon>Polystomatidae</taxon>
        <taxon>Protopolystoma</taxon>
    </lineage>
</organism>
<comment type="caution">
    <text evidence="1">The sequence shown here is derived from an EMBL/GenBank/DDBJ whole genome shotgun (WGS) entry which is preliminary data.</text>
</comment>
<gene>
    <name evidence="1" type="ORF">PXEA_LOCUS5687</name>
</gene>
<name>A0A448WI39_9PLAT</name>
<evidence type="ECO:0000313" key="2">
    <source>
        <dbReference type="Proteomes" id="UP000784294"/>
    </source>
</evidence>
<accession>A0A448WI39</accession>